<evidence type="ECO:0000313" key="4">
    <source>
        <dbReference type="Proteomes" id="UP000186547"/>
    </source>
</evidence>
<dbReference type="Proteomes" id="UP000186547">
    <property type="component" value="Chromosome"/>
</dbReference>
<accession>M0LNQ7</accession>
<dbReference type="Proteomes" id="UP000011555">
    <property type="component" value="Unassembled WGS sequence"/>
</dbReference>
<evidence type="ECO:0000313" key="2">
    <source>
        <dbReference type="EMBL" id="EMA35187.1"/>
    </source>
</evidence>
<reference evidence="2 3" key="2">
    <citation type="journal article" date="2014" name="PLoS Genet.">
        <title>Phylogenetically driven sequencing of extremely halophilic archaea reveals strategies for static and dynamic osmo-response.</title>
        <authorList>
            <person name="Becker E.A."/>
            <person name="Seitzer P.M."/>
            <person name="Tritt A."/>
            <person name="Larsen D."/>
            <person name="Krusor M."/>
            <person name="Yao A.I."/>
            <person name="Wu D."/>
            <person name="Madern D."/>
            <person name="Eisen J.A."/>
            <person name="Darling A.E."/>
            <person name="Facciotti M.T."/>
        </authorList>
    </citation>
    <scope>NUCLEOTIDE SEQUENCE [LARGE SCALE GENOMIC DNA]</scope>
    <source>
        <strain evidence="2 3">AJ5</strain>
    </source>
</reference>
<evidence type="ECO:0000313" key="1">
    <source>
        <dbReference type="EMBL" id="APW99380.1"/>
    </source>
</evidence>
<dbReference type="GeneID" id="30922875"/>
<reference evidence="1 4" key="1">
    <citation type="journal article" date="2011" name="J. Bacteriol.">
        <title>Genome sequence of Halobiforma lacisalsi AJ5, an extremely halophilic archaeon which harbors a bop gene.</title>
        <authorList>
            <person name="Jiang X."/>
            <person name="Wang S."/>
            <person name="Cheng H."/>
            <person name="Huo Y."/>
            <person name="Zhang X."/>
            <person name="Zhu X."/>
            <person name="Han X."/>
            <person name="Ni P."/>
            <person name="Wu M."/>
        </authorList>
    </citation>
    <scope>NUCLEOTIDE SEQUENCE [LARGE SCALE GENOMIC DNA]</scope>
    <source>
        <strain evidence="1 4">AJ5</strain>
    </source>
</reference>
<dbReference type="EMBL" id="AOLZ01000028">
    <property type="protein sequence ID" value="EMA35187.1"/>
    <property type="molecule type" value="Genomic_DNA"/>
</dbReference>
<protein>
    <submittedName>
        <fullName evidence="2">Uncharacterized protein</fullName>
    </submittedName>
</protein>
<sequence length="272" mass="31038">MTVRTTFRLAEFDLAQNELPTPEELAENIDDDKFITRKIGEDPVSGEELEYLEKGRDIYYESERDSHNFCYFTYVTDTDESFRIRNENNEEVEENETVLESSFVVYFDTGEFVFQTRQDMAEAWIPAFIAEVSDLNVDNDYFTRKSFDQGTIEQIYKRSDAVSKISFNHPSDNGDLSGSSLDGDMEYLAEICEGLTFSTGQGEGDLSGNSIIDSAVEALEVKQLNTKKGDENTVTVKESGRLTISWNENDWGEDVAARNRAQTIRSRVRPYL</sequence>
<proteinExistence type="predicted"/>
<dbReference type="KEGG" id="hlc:CHINAEXTREME17085"/>
<keyword evidence="3" id="KW-1185">Reference proteome</keyword>
<organism evidence="2 3">
    <name type="scientific">Natronobacterium lacisalsi AJ5</name>
    <dbReference type="NCBI Taxonomy" id="358396"/>
    <lineage>
        <taxon>Archaea</taxon>
        <taxon>Methanobacteriati</taxon>
        <taxon>Methanobacteriota</taxon>
        <taxon>Stenosarchaea group</taxon>
        <taxon>Halobacteria</taxon>
        <taxon>Halobacteriales</taxon>
        <taxon>Natrialbaceae</taxon>
        <taxon>Natronobacterium</taxon>
    </lineage>
</organism>
<dbReference type="AlphaFoldDB" id="M0LNQ7"/>
<name>M0LNQ7_NATLA</name>
<gene>
    <name evidence="2" type="ORF">C445_05693</name>
    <name evidence="1" type="ORF">CHINAEXTREME_17085</name>
</gene>
<dbReference type="EMBL" id="CP019285">
    <property type="protein sequence ID" value="APW99380.1"/>
    <property type="molecule type" value="Genomic_DNA"/>
</dbReference>
<dbReference type="RefSeq" id="WP_007140876.1">
    <property type="nucleotide sequence ID" value="NZ_AOLZ01000028.1"/>
</dbReference>
<evidence type="ECO:0000313" key="3">
    <source>
        <dbReference type="Proteomes" id="UP000011555"/>
    </source>
</evidence>
<reference evidence="1" key="3">
    <citation type="submission" date="2017-01" db="EMBL/GenBank/DDBJ databases">
        <authorList>
            <person name="Mah S.A."/>
            <person name="Swanson W.J."/>
            <person name="Moy G.W."/>
            <person name="Vacquier V.D."/>
        </authorList>
    </citation>
    <scope>NUCLEOTIDE SEQUENCE</scope>
    <source>
        <strain evidence="1">AJ5</strain>
    </source>
</reference>